<feature type="transmembrane region" description="Helical" evidence="1">
    <location>
        <begin position="6"/>
        <end position="26"/>
    </location>
</feature>
<evidence type="ECO:0000313" key="2">
    <source>
        <dbReference type="EMBL" id="TWL35102.1"/>
    </source>
</evidence>
<keyword evidence="1" id="KW-1133">Transmembrane helix</keyword>
<evidence type="ECO:0000256" key="1">
    <source>
        <dbReference type="SAM" id="Phobius"/>
    </source>
</evidence>
<proteinExistence type="predicted"/>
<accession>A0ABY3FTF0</accession>
<gene>
    <name evidence="2" type="ORF">CHCC15381_3545</name>
</gene>
<keyword evidence="3" id="KW-1185">Reference proteome</keyword>
<comment type="caution">
    <text evidence="2">The sequence shown here is derived from an EMBL/GenBank/DDBJ whole genome shotgun (WGS) entry which is preliminary data.</text>
</comment>
<dbReference type="Proteomes" id="UP000429980">
    <property type="component" value="Unassembled WGS sequence"/>
</dbReference>
<organism evidence="2 3">
    <name type="scientific">Bacillus paralicheniformis</name>
    <dbReference type="NCBI Taxonomy" id="1648923"/>
    <lineage>
        <taxon>Bacteria</taxon>
        <taxon>Bacillati</taxon>
        <taxon>Bacillota</taxon>
        <taxon>Bacilli</taxon>
        <taxon>Bacillales</taxon>
        <taxon>Bacillaceae</taxon>
        <taxon>Bacillus</taxon>
    </lineage>
</organism>
<keyword evidence="1" id="KW-0472">Membrane</keyword>
<sequence>MMVFVNVLLTAAFLTGAFTGFLWTFFKEKSDEFFRKWRRMDRGNFTLFGWDFGVFLL</sequence>
<reference evidence="2 3" key="1">
    <citation type="submission" date="2019-06" db="EMBL/GenBank/DDBJ databases">
        <title>Genome sequence analysis of &gt;100 Bacillus licheniformis strains suggests intrinsic resistance to this species.</title>
        <authorList>
            <person name="Wels M."/>
            <person name="Siezen R.J."/>
            <person name="Johansen E."/>
            <person name="Stuer-Lauridsen B."/>
            <person name="Bjerre K."/>
            <person name="Nielsen B.K.K."/>
        </authorList>
    </citation>
    <scope>NUCLEOTIDE SEQUENCE [LARGE SCALE GENOMIC DNA]</scope>
    <source>
        <strain evidence="2 3">BAC-15381</strain>
    </source>
</reference>
<evidence type="ECO:0000313" key="3">
    <source>
        <dbReference type="Proteomes" id="UP000429980"/>
    </source>
</evidence>
<protein>
    <submittedName>
        <fullName evidence="2">Uncharacterized protein</fullName>
    </submittedName>
</protein>
<keyword evidence="1" id="KW-0812">Transmembrane</keyword>
<dbReference type="EMBL" id="NILF01000062">
    <property type="protein sequence ID" value="TWL35102.1"/>
    <property type="molecule type" value="Genomic_DNA"/>
</dbReference>
<name>A0ABY3FTF0_9BACI</name>